<reference evidence="1 2" key="2">
    <citation type="journal article" date="2022" name="Mol. Ecol. Resour.">
        <title>The genomes of chicory, endive, great burdock and yacon provide insights into Asteraceae paleo-polyploidization history and plant inulin production.</title>
        <authorList>
            <person name="Fan W."/>
            <person name="Wang S."/>
            <person name="Wang H."/>
            <person name="Wang A."/>
            <person name="Jiang F."/>
            <person name="Liu H."/>
            <person name="Zhao H."/>
            <person name="Xu D."/>
            <person name="Zhang Y."/>
        </authorList>
    </citation>
    <scope>NUCLEOTIDE SEQUENCE [LARGE SCALE GENOMIC DNA]</scope>
    <source>
        <strain evidence="2">cv. Punajuju</strain>
        <tissue evidence="1">Leaves</tissue>
    </source>
</reference>
<evidence type="ECO:0000313" key="2">
    <source>
        <dbReference type="Proteomes" id="UP001055811"/>
    </source>
</evidence>
<protein>
    <submittedName>
        <fullName evidence="1">Uncharacterized protein</fullName>
    </submittedName>
</protein>
<organism evidence="1 2">
    <name type="scientific">Cichorium intybus</name>
    <name type="common">Chicory</name>
    <dbReference type="NCBI Taxonomy" id="13427"/>
    <lineage>
        <taxon>Eukaryota</taxon>
        <taxon>Viridiplantae</taxon>
        <taxon>Streptophyta</taxon>
        <taxon>Embryophyta</taxon>
        <taxon>Tracheophyta</taxon>
        <taxon>Spermatophyta</taxon>
        <taxon>Magnoliopsida</taxon>
        <taxon>eudicotyledons</taxon>
        <taxon>Gunneridae</taxon>
        <taxon>Pentapetalae</taxon>
        <taxon>asterids</taxon>
        <taxon>campanulids</taxon>
        <taxon>Asterales</taxon>
        <taxon>Asteraceae</taxon>
        <taxon>Cichorioideae</taxon>
        <taxon>Cichorieae</taxon>
        <taxon>Cichoriinae</taxon>
        <taxon>Cichorium</taxon>
    </lineage>
</organism>
<dbReference type="Proteomes" id="UP001055811">
    <property type="component" value="Linkage Group LG02"/>
</dbReference>
<evidence type="ECO:0000313" key="1">
    <source>
        <dbReference type="EMBL" id="KAI3781117.1"/>
    </source>
</evidence>
<comment type="caution">
    <text evidence="1">The sequence shown here is derived from an EMBL/GenBank/DDBJ whole genome shotgun (WGS) entry which is preliminary data.</text>
</comment>
<accession>A0ACB9GCB5</accession>
<gene>
    <name evidence="1" type="ORF">L2E82_11118</name>
</gene>
<dbReference type="EMBL" id="CM042010">
    <property type="protein sequence ID" value="KAI3781117.1"/>
    <property type="molecule type" value="Genomic_DNA"/>
</dbReference>
<sequence>MQSTSITHRYSQDFNHASLQSRLQDFKSRDFADCNHASLQSRLQEGLLDQCFSILWSSPTTLNPKAILATTIIGR</sequence>
<proteinExistence type="predicted"/>
<reference evidence="2" key="1">
    <citation type="journal article" date="2022" name="Mol. Ecol. Resour.">
        <title>The genomes of chicory, endive, great burdock and yacon provide insights into Asteraceae palaeo-polyploidization history and plant inulin production.</title>
        <authorList>
            <person name="Fan W."/>
            <person name="Wang S."/>
            <person name="Wang H."/>
            <person name="Wang A."/>
            <person name="Jiang F."/>
            <person name="Liu H."/>
            <person name="Zhao H."/>
            <person name="Xu D."/>
            <person name="Zhang Y."/>
        </authorList>
    </citation>
    <scope>NUCLEOTIDE SEQUENCE [LARGE SCALE GENOMIC DNA]</scope>
    <source>
        <strain evidence="2">cv. Punajuju</strain>
    </source>
</reference>
<keyword evidence="2" id="KW-1185">Reference proteome</keyword>
<name>A0ACB9GCB5_CICIN</name>